<accession>A0A022VVW6</accession>
<dbReference type="EMBL" id="KK207894">
    <property type="protein sequence ID" value="EZF49883.1"/>
    <property type="molecule type" value="Genomic_DNA"/>
</dbReference>
<organism evidence="1">
    <name type="scientific">Trichophyton rubrum CBS 288.86</name>
    <dbReference type="NCBI Taxonomy" id="1215330"/>
    <lineage>
        <taxon>Eukaryota</taxon>
        <taxon>Fungi</taxon>
        <taxon>Dikarya</taxon>
        <taxon>Ascomycota</taxon>
        <taxon>Pezizomycotina</taxon>
        <taxon>Eurotiomycetes</taxon>
        <taxon>Eurotiomycetidae</taxon>
        <taxon>Onygenales</taxon>
        <taxon>Arthrodermataceae</taxon>
        <taxon>Trichophyton</taxon>
    </lineage>
</organism>
<reference evidence="1" key="1">
    <citation type="submission" date="2014-02" db="EMBL/GenBank/DDBJ databases">
        <title>The Genome Sequence of Trichophyton rubrum (morphotype fischeri) CBS 288.86.</title>
        <authorList>
            <consortium name="The Broad Institute Genomics Platform"/>
            <person name="Cuomo C.A."/>
            <person name="White T.C."/>
            <person name="Graser Y."/>
            <person name="Martinez-Rossi N."/>
            <person name="Heitman J."/>
            <person name="Young S.K."/>
            <person name="Zeng Q."/>
            <person name="Gargeya S."/>
            <person name="Abouelleil A."/>
            <person name="Alvarado L."/>
            <person name="Chapman S.B."/>
            <person name="Gainer-Dewar J."/>
            <person name="Goldberg J."/>
            <person name="Griggs A."/>
            <person name="Gujja S."/>
            <person name="Hansen M."/>
            <person name="Howarth C."/>
            <person name="Imamovic A."/>
            <person name="Larimer J."/>
            <person name="Martinez D."/>
            <person name="Murphy C."/>
            <person name="Pearson M.D."/>
            <person name="Persinoti G."/>
            <person name="Poon T."/>
            <person name="Priest M."/>
            <person name="Roberts A.D."/>
            <person name="Saif S."/>
            <person name="Shea T.D."/>
            <person name="Sykes S.N."/>
            <person name="Wortman J."/>
            <person name="Nusbaum C."/>
            <person name="Birren B."/>
        </authorList>
    </citation>
    <scope>NUCLEOTIDE SEQUENCE [LARGE SCALE GENOMIC DNA]</scope>
    <source>
        <strain evidence="1">CBS 288.86</strain>
    </source>
</reference>
<dbReference type="HOGENOM" id="CLU_2172870_0_0_1"/>
<evidence type="ECO:0000313" key="1">
    <source>
        <dbReference type="EMBL" id="EZF49883.1"/>
    </source>
</evidence>
<proteinExistence type="predicted"/>
<dbReference type="AlphaFoldDB" id="A0A022VVW6"/>
<dbReference type="Proteomes" id="UP000023758">
    <property type="component" value="Unassembled WGS sequence"/>
</dbReference>
<sequence>MARLVFLPCFDVHKAGSGIFASSISISISIQASHPRLSIHVSAGRRAWLAGEEKRSCSVTPASTFAAVDQQEQNQRLARAFILLFSSSLLISSSSRLYPSFNPLQGGPGL</sequence>
<name>A0A022VVW6_TRIRU</name>
<protein>
    <submittedName>
        <fullName evidence="1">Uncharacterized protein</fullName>
    </submittedName>
</protein>
<gene>
    <name evidence="1" type="ORF">H103_06599</name>
</gene>